<evidence type="ECO:0000313" key="13">
    <source>
        <dbReference type="EMBL" id="KAK3889207.1"/>
    </source>
</evidence>
<evidence type="ECO:0000256" key="7">
    <source>
        <dbReference type="ARBA" id="ARBA00023157"/>
    </source>
</evidence>
<keyword evidence="7" id="KW-1015">Disulfide bond</keyword>
<evidence type="ECO:0000256" key="8">
    <source>
        <dbReference type="PROSITE-ProRule" id="PRU00059"/>
    </source>
</evidence>
<dbReference type="PANTHER" id="PTHR10127:SF850">
    <property type="entry name" value="METALLOENDOPEPTIDASE"/>
    <property type="match status" value="1"/>
</dbReference>
<dbReference type="EMBL" id="JAWQEG010000501">
    <property type="protein sequence ID" value="KAK3889207.1"/>
    <property type="molecule type" value="Genomic_DNA"/>
</dbReference>
<feature type="domain" description="CUB" evidence="11">
    <location>
        <begin position="201"/>
        <end position="286"/>
    </location>
</feature>
<feature type="binding site" evidence="9">
    <location>
        <position position="56"/>
    </location>
    <ligand>
        <name>Zn(2+)</name>
        <dbReference type="ChEBI" id="CHEBI:29105"/>
        <note>catalytic</note>
    </ligand>
</feature>
<dbReference type="SUPFAM" id="SSF55486">
    <property type="entry name" value="Metalloproteases ('zincins'), catalytic domain"/>
    <property type="match status" value="1"/>
</dbReference>
<proteinExistence type="predicted"/>
<dbReference type="EC" id="3.4.24.-" evidence="10"/>
<keyword evidence="2 9" id="KW-0645">Protease</keyword>
<dbReference type="InterPro" id="IPR001506">
    <property type="entry name" value="Peptidase_M12A"/>
</dbReference>
<dbReference type="PRINTS" id="PR00480">
    <property type="entry name" value="ASTACIN"/>
</dbReference>
<dbReference type="InterPro" id="IPR006026">
    <property type="entry name" value="Peptidase_Metallo"/>
</dbReference>
<sequence length="395" mass="44483">MPHLHLKKKDYHILAPLLQTLPTHTSDHFAIHERLCVRLEMSRYVHLGIVVHEVGHAIGFVHEQSRPDRDGYIKIINSNVIPNRLSNFNKYSNAAINNMDVPYDYSSVMHYGPKGFTVNGKTTISTHNPLAQGMIGRRVRNLPGLSHRDKLLANRMYNCIDKWLKQCNMITDPCQNDGYLGKDCNCVCPPGTTGTNCEDVTGGYYDDFLDSYTEKITMTGTITSPNHPNKYPAGTQCVKWIVAPECHTPRLTFNSFRLLGKTRSCNRRSCCYFDSLEIRTSDMLTGDVYLGPGKILWGRNHMLCLSAGRPDSCLIHGTTDMLLERITATGRDNQRDTQMSLVTSSYTCQACQADFLPLPLKAEVVSQPENAWNTGNALDFGSPRLAQMAFMWKKL</sequence>
<dbReference type="PROSITE" id="PS00022">
    <property type="entry name" value="EGF_1"/>
    <property type="match status" value="1"/>
</dbReference>
<organism evidence="13 14">
    <name type="scientific">Petrolisthes cinctipes</name>
    <name type="common">Flat porcelain crab</name>
    <dbReference type="NCBI Taxonomy" id="88211"/>
    <lineage>
        <taxon>Eukaryota</taxon>
        <taxon>Metazoa</taxon>
        <taxon>Ecdysozoa</taxon>
        <taxon>Arthropoda</taxon>
        <taxon>Crustacea</taxon>
        <taxon>Multicrustacea</taxon>
        <taxon>Malacostraca</taxon>
        <taxon>Eumalacostraca</taxon>
        <taxon>Eucarida</taxon>
        <taxon>Decapoda</taxon>
        <taxon>Pleocyemata</taxon>
        <taxon>Anomura</taxon>
        <taxon>Galatheoidea</taxon>
        <taxon>Porcellanidae</taxon>
        <taxon>Petrolisthes</taxon>
    </lineage>
</organism>
<keyword evidence="4 9" id="KW-0378">Hydrolase</keyword>
<dbReference type="SUPFAM" id="SSF49854">
    <property type="entry name" value="Spermadhesin, CUB domain"/>
    <property type="match status" value="1"/>
</dbReference>
<feature type="binding site" evidence="9">
    <location>
        <position position="62"/>
    </location>
    <ligand>
        <name>Zn(2+)</name>
        <dbReference type="ChEBI" id="CHEBI:29105"/>
        <note>catalytic</note>
    </ligand>
</feature>
<evidence type="ECO:0000256" key="1">
    <source>
        <dbReference type="ARBA" id="ARBA00022536"/>
    </source>
</evidence>
<dbReference type="InterPro" id="IPR000859">
    <property type="entry name" value="CUB_dom"/>
</dbReference>
<reference evidence="13" key="1">
    <citation type="submission" date="2023-10" db="EMBL/GenBank/DDBJ databases">
        <title>Genome assemblies of two species of porcelain crab, Petrolisthes cinctipes and Petrolisthes manimaculis (Anomura: Porcellanidae).</title>
        <authorList>
            <person name="Angst P."/>
        </authorList>
    </citation>
    <scope>NUCLEOTIDE SEQUENCE</scope>
    <source>
        <strain evidence="13">PB745_01</strain>
        <tissue evidence="13">Gill</tissue>
    </source>
</reference>
<comment type="caution">
    <text evidence="13">The sequence shown here is derived from an EMBL/GenBank/DDBJ whole genome shotgun (WGS) entry which is preliminary data.</text>
</comment>
<keyword evidence="14" id="KW-1185">Reference proteome</keyword>
<dbReference type="InterPro" id="IPR024079">
    <property type="entry name" value="MetalloPept_cat_dom_sf"/>
</dbReference>
<comment type="caution">
    <text evidence="8">Lacks conserved residue(s) required for the propagation of feature annotation.</text>
</comment>
<evidence type="ECO:0000259" key="12">
    <source>
        <dbReference type="PROSITE" id="PS51864"/>
    </source>
</evidence>
<name>A0AAE1KZ92_PETCI</name>
<feature type="binding site" evidence="9">
    <location>
        <position position="52"/>
    </location>
    <ligand>
        <name>Zn(2+)</name>
        <dbReference type="ChEBI" id="CHEBI:29105"/>
        <note>catalytic</note>
    </ligand>
</feature>
<evidence type="ECO:0000256" key="2">
    <source>
        <dbReference type="ARBA" id="ARBA00022670"/>
    </source>
</evidence>
<keyword evidence="1" id="KW-0245">EGF-like domain</keyword>
<dbReference type="PANTHER" id="PTHR10127">
    <property type="entry name" value="DISCOIDIN, CUB, EGF, LAMININ , AND ZINC METALLOPROTEASE DOMAIN CONTAINING"/>
    <property type="match status" value="1"/>
</dbReference>
<evidence type="ECO:0000256" key="9">
    <source>
        <dbReference type="PROSITE-ProRule" id="PRU01211"/>
    </source>
</evidence>
<keyword evidence="6 9" id="KW-0482">Metalloprotease</keyword>
<dbReference type="Proteomes" id="UP001286313">
    <property type="component" value="Unassembled WGS sequence"/>
</dbReference>
<feature type="domain" description="Peptidase M12A" evidence="12">
    <location>
        <begin position="1"/>
        <end position="160"/>
    </location>
</feature>
<keyword evidence="5 9" id="KW-0862">Zinc</keyword>
<accession>A0AAE1KZ92</accession>
<evidence type="ECO:0000256" key="6">
    <source>
        <dbReference type="ARBA" id="ARBA00023049"/>
    </source>
</evidence>
<dbReference type="InterPro" id="IPR002049">
    <property type="entry name" value="LE_dom"/>
</dbReference>
<dbReference type="GO" id="GO:0006508">
    <property type="term" value="P:proteolysis"/>
    <property type="evidence" value="ECO:0007669"/>
    <property type="project" value="UniProtKB-KW"/>
</dbReference>
<keyword evidence="3 9" id="KW-0479">Metal-binding</keyword>
<dbReference type="InterPro" id="IPR000742">
    <property type="entry name" value="EGF"/>
</dbReference>
<evidence type="ECO:0000256" key="5">
    <source>
        <dbReference type="ARBA" id="ARBA00022833"/>
    </source>
</evidence>
<dbReference type="Pfam" id="PF01400">
    <property type="entry name" value="Astacin"/>
    <property type="match status" value="1"/>
</dbReference>
<dbReference type="CDD" id="cd00041">
    <property type="entry name" value="CUB"/>
    <property type="match status" value="1"/>
</dbReference>
<evidence type="ECO:0000313" key="14">
    <source>
        <dbReference type="Proteomes" id="UP001286313"/>
    </source>
</evidence>
<comment type="cofactor">
    <cofactor evidence="9 10">
        <name>Zn(2+)</name>
        <dbReference type="ChEBI" id="CHEBI:29105"/>
    </cofactor>
    <text evidence="9 10">Binds 1 zinc ion per subunit.</text>
</comment>
<dbReference type="Pfam" id="PF00431">
    <property type="entry name" value="CUB"/>
    <property type="match status" value="1"/>
</dbReference>
<dbReference type="Gene3D" id="2.60.120.290">
    <property type="entry name" value="Spermadhesin, CUB domain"/>
    <property type="match status" value="1"/>
</dbReference>
<evidence type="ECO:0000256" key="10">
    <source>
        <dbReference type="RuleBase" id="RU361183"/>
    </source>
</evidence>
<evidence type="ECO:0000256" key="4">
    <source>
        <dbReference type="ARBA" id="ARBA00022801"/>
    </source>
</evidence>
<feature type="active site" evidence="9">
    <location>
        <position position="53"/>
    </location>
</feature>
<dbReference type="AlphaFoldDB" id="A0AAE1KZ92"/>
<dbReference type="InterPro" id="IPR035914">
    <property type="entry name" value="Sperma_CUB_dom_sf"/>
</dbReference>
<protein>
    <recommendedName>
        <fullName evidence="10">Metalloendopeptidase</fullName>
        <ecNumber evidence="10">3.4.24.-</ecNumber>
    </recommendedName>
</protein>
<evidence type="ECO:0000256" key="3">
    <source>
        <dbReference type="ARBA" id="ARBA00022723"/>
    </source>
</evidence>
<evidence type="ECO:0000259" key="11">
    <source>
        <dbReference type="PROSITE" id="PS01180"/>
    </source>
</evidence>
<dbReference type="GO" id="GO:0004222">
    <property type="term" value="F:metalloendopeptidase activity"/>
    <property type="evidence" value="ECO:0007669"/>
    <property type="project" value="UniProtKB-UniRule"/>
</dbReference>
<dbReference type="PROSITE" id="PS01180">
    <property type="entry name" value="CUB"/>
    <property type="match status" value="1"/>
</dbReference>
<gene>
    <name evidence="13" type="ORF">Pcinc_006778</name>
</gene>
<dbReference type="SMART" id="SM00235">
    <property type="entry name" value="ZnMc"/>
    <property type="match status" value="1"/>
</dbReference>
<dbReference type="PROSITE" id="PS51864">
    <property type="entry name" value="ASTACIN"/>
    <property type="match status" value="1"/>
</dbReference>
<dbReference type="GO" id="GO:0008270">
    <property type="term" value="F:zinc ion binding"/>
    <property type="evidence" value="ECO:0007669"/>
    <property type="project" value="UniProtKB-UniRule"/>
</dbReference>
<dbReference type="Gene3D" id="3.40.390.10">
    <property type="entry name" value="Collagenase (Catalytic Domain)"/>
    <property type="match status" value="1"/>
</dbReference>
<dbReference type="CDD" id="cd00055">
    <property type="entry name" value="EGF_Lam"/>
    <property type="match status" value="1"/>
</dbReference>